<keyword evidence="5" id="KW-0282">Flagellum</keyword>
<dbReference type="Pfam" id="PF00669">
    <property type="entry name" value="Flagellin_N"/>
    <property type="match status" value="1"/>
</dbReference>
<keyword evidence="1" id="KW-0843">Virulence</keyword>
<keyword evidence="5" id="KW-0966">Cell projection</keyword>
<sequence>MRVGTNSIYSKLQYQQDRLMSQLDLTMQRMSGLKIQMGYQGSSIFSKTLNLDYNLTTLRQTKDIANNALTFTNHTDTALQELTKSMDNFKSKLVQGANDIHSETSRLAIAKDLKAIRDHFLSIANTSIGGEYLFGGTNTTNIPFNKDGTYNGNNGSLNALLGSNNSLPYNITGYELFFGSDRDTNRVITTNVPKYNQSKLNPEIMDPNHPTGQGEEVYIKADDTLRDLVGDNDGDPSNDAPEVFYITGRRPDGTPFKSKFQMDVAYTDKDSAVKVQDLLDRIGKEFGNTTTNKVVDVRLNEWGQIEIKDLTGGRSNIEFHMVSSNYRDPNNPDGIGVADMDALLSSGAKVNTYVQSPYLGSFSNDSIASVEDYNDHRLHTIPTTFRTHNNEIAKKDTKLTDIFPAGVTSLDLSGISANDADKNPTNTNLNTNFPIGPDTTVQDLMDAIGQMYNAQPGANVEVEFSEGKIVIKDNNVKQKEPADKDDLPYIGESSLSLTITANNAAGQPVNGFRHDYSVEYDRAAFEKEGSTLSSNVSQIIRDSNEYATLDTKLSEVAGGSLNGHTYNLEVKDINGIPINARIEFRDSGSVLIIDSPQTMNGVQVGGLEIPILGPNGNPPQVNGQATPADEVTYQQLANTIGMVMNLSNTSTNDLNAITNNGAGGANFNDPAVKRAYENMINNSKANLSVSLDQNGQLQIKDLQRSATRMEFTMYDNTSSDFSLDANGRVQNAGKPALTFNANNALVADDPHVNFFEQIDEIIKAVEEGIYRPGGNASYNDSMRNPGIQNALLIFDHLADHVNKAHTKNGSQGNSFKYSIERTEVLITQTMTLRSDTIDTDLAENYLQFSTLSMNYQSLLSSIGKISQLSLVNYI</sequence>
<organism evidence="5 6">
    <name type="scientific">Helicobacter ibis</name>
    <dbReference type="NCBI Taxonomy" id="2962633"/>
    <lineage>
        <taxon>Bacteria</taxon>
        <taxon>Pseudomonadati</taxon>
        <taxon>Campylobacterota</taxon>
        <taxon>Epsilonproteobacteria</taxon>
        <taxon>Campylobacterales</taxon>
        <taxon>Helicobacteraceae</taxon>
        <taxon>Helicobacter</taxon>
    </lineage>
</organism>
<comment type="subunit">
    <text evidence="3">Heteromer of FlaA and FlaB. FlaB is located proximal to the hook while the remainder of the filament is composed of the predominant FlaA.</text>
</comment>
<comment type="caution">
    <text evidence="5">The sequence shown here is derived from an EMBL/GenBank/DDBJ whole genome shotgun (WGS) entry which is preliminary data.</text>
</comment>
<evidence type="ECO:0000313" key="5">
    <source>
        <dbReference type="EMBL" id="MDA3969381.1"/>
    </source>
</evidence>
<dbReference type="EMBL" id="JAQHXR010000004">
    <property type="protein sequence ID" value="MDA3969381.1"/>
    <property type="molecule type" value="Genomic_DNA"/>
</dbReference>
<evidence type="ECO:0000256" key="3">
    <source>
        <dbReference type="ARBA" id="ARBA00025928"/>
    </source>
</evidence>
<feature type="domain" description="Flagellin N-terminal" evidence="4">
    <location>
        <begin position="5"/>
        <end position="139"/>
    </location>
</feature>
<dbReference type="PANTHER" id="PTHR42792:SF1">
    <property type="entry name" value="FLAGELLAR HOOK-ASSOCIATED PROTEIN 3"/>
    <property type="match status" value="1"/>
</dbReference>
<dbReference type="InterPro" id="IPR001029">
    <property type="entry name" value="Flagellin_N"/>
</dbReference>
<dbReference type="Proteomes" id="UP001210261">
    <property type="component" value="Unassembled WGS sequence"/>
</dbReference>
<evidence type="ECO:0000256" key="1">
    <source>
        <dbReference type="ARBA" id="ARBA00023026"/>
    </source>
</evidence>
<reference evidence="5 6" key="1">
    <citation type="submission" date="2023-01" db="EMBL/GenBank/DDBJ databases">
        <title>Description of Helicobacter ibis sp. nov. isolated from faecal droppings of black-faced ibis (Theristicus melanopis).</title>
        <authorList>
            <person name="Lopez-Cantillo M."/>
            <person name="Vidal-Veuthey B."/>
            <person name="Mella A."/>
            <person name="De La Haba R."/>
            <person name="Collado L."/>
        </authorList>
    </citation>
    <scope>NUCLEOTIDE SEQUENCE [LARGE SCALE GENOMIC DNA]</scope>
    <source>
        <strain evidence="5 6">A82</strain>
    </source>
</reference>
<evidence type="ECO:0000256" key="2">
    <source>
        <dbReference type="ARBA" id="ARBA00025143"/>
    </source>
</evidence>
<keyword evidence="5" id="KW-0969">Cilium</keyword>
<gene>
    <name evidence="5" type="primary">flgL</name>
    <name evidence="5" type="ORF">PF021_06830</name>
</gene>
<comment type="function">
    <text evidence="2">Flagellin is the subunit protein which polymerizes to form the filaments of bacterial flagella. Important for motility and virulence.</text>
</comment>
<dbReference type="NCBIfam" id="NF006265">
    <property type="entry name" value="PRK08412.1"/>
    <property type="match status" value="1"/>
</dbReference>
<accession>A0ABT4VFA7</accession>
<name>A0ABT4VFA7_9HELI</name>
<protein>
    <submittedName>
        <fullName evidence="5">Flagellar hook-associated protein FlgL</fullName>
    </submittedName>
</protein>
<evidence type="ECO:0000313" key="6">
    <source>
        <dbReference type="Proteomes" id="UP001210261"/>
    </source>
</evidence>
<dbReference type="InterPro" id="IPR001492">
    <property type="entry name" value="Flagellin"/>
</dbReference>
<dbReference type="PANTHER" id="PTHR42792">
    <property type="entry name" value="FLAGELLIN"/>
    <property type="match status" value="1"/>
</dbReference>
<dbReference type="SUPFAM" id="SSF64518">
    <property type="entry name" value="Phase 1 flagellin"/>
    <property type="match status" value="1"/>
</dbReference>
<evidence type="ECO:0000259" key="4">
    <source>
        <dbReference type="Pfam" id="PF00669"/>
    </source>
</evidence>
<dbReference type="Gene3D" id="1.20.1330.10">
    <property type="entry name" value="f41 fragment of flagellin, N-terminal domain"/>
    <property type="match status" value="2"/>
</dbReference>
<dbReference type="RefSeq" id="WP_271021736.1">
    <property type="nucleotide sequence ID" value="NZ_JAQHXR010000004.1"/>
</dbReference>
<keyword evidence="6" id="KW-1185">Reference proteome</keyword>
<proteinExistence type="predicted"/>